<dbReference type="Proteomes" id="UP000443090">
    <property type="component" value="Unassembled WGS sequence"/>
</dbReference>
<keyword evidence="5" id="KW-1185">Reference proteome</keyword>
<reference evidence="4 5" key="1">
    <citation type="submission" date="2018-05" db="EMBL/GenBank/DDBJ databases">
        <title>Genome sequencing and assembly of the regulated plant pathogen Lachnellula willkommii and related sister species for the development of diagnostic species identification markers.</title>
        <authorList>
            <person name="Giroux E."/>
            <person name="Bilodeau G."/>
        </authorList>
    </citation>
    <scope>NUCLEOTIDE SEQUENCE [LARGE SCALE GENOMIC DNA]</scope>
    <source>
        <strain evidence="4 5">CBS 160.35</strain>
    </source>
</reference>
<comment type="caution">
    <text evidence="4">The sequence shown here is derived from an EMBL/GenBank/DDBJ whole genome shotgun (WGS) entry which is preliminary data.</text>
</comment>
<dbReference type="PANTHER" id="PTHR43540">
    <property type="entry name" value="PEROXYUREIDOACRYLATE/UREIDOACRYLATE AMIDOHYDROLASE-RELATED"/>
    <property type="match status" value="1"/>
</dbReference>
<accession>A0A8H8UKP4</accession>
<proteinExistence type="inferred from homology"/>
<evidence type="ECO:0000313" key="4">
    <source>
        <dbReference type="EMBL" id="TVY49709.1"/>
    </source>
</evidence>
<name>A0A8H8UKP4_9HELO</name>
<protein>
    <submittedName>
        <fullName evidence="4">Putative isochorismatase family protein</fullName>
    </submittedName>
</protein>
<dbReference type="EMBL" id="QGMI01000007">
    <property type="protein sequence ID" value="TVY49709.1"/>
    <property type="molecule type" value="Genomic_DNA"/>
</dbReference>
<gene>
    <name evidence="4" type="ORF">LOCC1_G000260</name>
</gene>
<dbReference type="Pfam" id="PF00857">
    <property type="entry name" value="Isochorismatase"/>
    <property type="match status" value="1"/>
</dbReference>
<evidence type="ECO:0000256" key="1">
    <source>
        <dbReference type="ARBA" id="ARBA00006336"/>
    </source>
</evidence>
<evidence type="ECO:0000313" key="5">
    <source>
        <dbReference type="Proteomes" id="UP000443090"/>
    </source>
</evidence>
<keyword evidence="2" id="KW-0378">Hydrolase</keyword>
<dbReference type="InterPro" id="IPR036380">
    <property type="entry name" value="Isochorismatase-like_sf"/>
</dbReference>
<evidence type="ECO:0000256" key="2">
    <source>
        <dbReference type="ARBA" id="ARBA00022801"/>
    </source>
</evidence>
<dbReference type="Gene3D" id="3.40.50.850">
    <property type="entry name" value="Isochorismatase-like"/>
    <property type="match status" value="1"/>
</dbReference>
<feature type="domain" description="Isochorismatase-like" evidence="3">
    <location>
        <begin position="7"/>
        <end position="203"/>
    </location>
</feature>
<sequence>MSKQPRTALLVIDIQDGFLEPTFNIWGPSRSNPDFEKNAASLITSYRDLVAKSGSATTHKIIHVRHASKSSTSPLRPSAPGFAFQPFATPRDGELVITKNVNSAFIGTDLEKVLRVHFGGETGMLFIIGLSTDHCVSTSTRMAGNLGVCDAADGGQGEVVLVGDATAAWAKGVGGEFLDAETLHRAHIQSLQNEFATIRRTEDVRKSWEEWMVDS</sequence>
<comment type="similarity">
    <text evidence="1">Belongs to the isochorismatase family.</text>
</comment>
<dbReference type="GO" id="GO:0016787">
    <property type="term" value="F:hydrolase activity"/>
    <property type="evidence" value="ECO:0007669"/>
    <property type="project" value="UniProtKB-KW"/>
</dbReference>
<dbReference type="InterPro" id="IPR050272">
    <property type="entry name" value="Isochorismatase-like_hydrls"/>
</dbReference>
<dbReference type="OrthoDB" id="245563at2759"/>
<dbReference type="AlphaFoldDB" id="A0A8H8UKP4"/>
<dbReference type="InterPro" id="IPR000868">
    <property type="entry name" value="Isochorismatase-like_dom"/>
</dbReference>
<dbReference type="PANTHER" id="PTHR43540:SF1">
    <property type="entry name" value="ISOCHORISMATASE HYDROLASE"/>
    <property type="match status" value="1"/>
</dbReference>
<organism evidence="4 5">
    <name type="scientific">Lachnellula occidentalis</name>
    <dbReference type="NCBI Taxonomy" id="215460"/>
    <lineage>
        <taxon>Eukaryota</taxon>
        <taxon>Fungi</taxon>
        <taxon>Dikarya</taxon>
        <taxon>Ascomycota</taxon>
        <taxon>Pezizomycotina</taxon>
        <taxon>Leotiomycetes</taxon>
        <taxon>Helotiales</taxon>
        <taxon>Lachnaceae</taxon>
        <taxon>Lachnellula</taxon>
    </lineage>
</organism>
<dbReference type="SUPFAM" id="SSF52499">
    <property type="entry name" value="Isochorismatase-like hydrolases"/>
    <property type="match status" value="1"/>
</dbReference>
<evidence type="ECO:0000259" key="3">
    <source>
        <dbReference type="Pfam" id="PF00857"/>
    </source>
</evidence>